<keyword evidence="4 7" id="KW-0812">Transmembrane</keyword>
<evidence type="ECO:0000256" key="3">
    <source>
        <dbReference type="ARBA" id="ARBA00022475"/>
    </source>
</evidence>
<keyword evidence="11" id="KW-1185">Reference proteome</keyword>
<feature type="transmembrane region" description="Helical" evidence="7">
    <location>
        <begin position="225"/>
        <end position="243"/>
    </location>
</feature>
<dbReference type="OrthoDB" id="8120565at2759"/>
<reference evidence="9 10" key="1">
    <citation type="journal article" date="2014" name="PLoS Genet.">
        <title>The Genome of Spironucleus salmonicida Highlights a Fish Pathogen Adapted to Fluctuating Environments.</title>
        <authorList>
            <person name="Xu F."/>
            <person name="Jerlstrom-Hultqvist J."/>
            <person name="Einarsson E."/>
            <person name="Astvaldsson A."/>
            <person name="Svard S.G."/>
            <person name="Andersson J.O."/>
        </authorList>
    </citation>
    <scope>NUCLEOTIDE SEQUENCE</scope>
    <source>
        <strain evidence="10">ATCC 50377</strain>
    </source>
</reference>
<feature type="transmembrane region" description="Helical" evidence="7">
    <location>
        <begin position="586"/>
        <end position="607"/>
    </location>
</feature>
<evidence type="ECO:0000313" key="11">
    <source>
        <dbReference type="Proteomes" id="UP000018208"/>
    </source>
</evidence>
<evidence type="ECO:0000313" key="9">
    <source>
        <dbReference type="EMBL" id="EST42565.1"/>
    </source>
</evidence>
<feature type="transmembrane region" description="Helical" evidence="7">
    <location>
        <begin position="462"/>
        <end position="482"/>
    </location>
</feature>
<proteinExistence type="predicted"/>
<dbReference type="AlphaFoldDB" id="V6LDH8"/>
<dbReference type="InterPro" id="IPR036259">
    <property type="entry name" value="MFS_trans_sf"/>
</dbReference>
<dbReference type="PANTHER" id="PTHR43414">
    <property type="entry name" value="MULTIDRUG RESISTANCE PROTEIN MDTG"/>
    <property type="match status" value="1"/>
</dbReference>
<name>V6LDH8_9EUKA</name>
<sequence>MTKDFILTEFFQFQSIQLQRIIRYSQELSDHYQLDSHIDIDLLNLFESDILTYITNQLLIIVPTGSNTNVHIFSTILIKLSGDKEIKISDKHNVFLNSYQSLIDYYQIENQDINFYTIAENILKVYKELEKEDGFPSFDFNQELIIDYIPNEIDMQLFMNLSGSDCLEVADINKDLKQEPKFYSNNLWAVYILQILSSFAFSLSFINAVYYIAYRGATASDISNLSSYFNLVQIPFSIFWLWISDKIGRKNVYLIITLLYTITSIFLIFISFIVNNQTAIIIMQTIRGIQGSGAILSPISFLMASDLAPPKVRGLVIVLVNVFALTGSMLSFGIQLLLAALPKYKTTPEMAFQDVFTKISFSYYDSQIIATVIYIINFFITALFLKESSQAINLNRFLKKNGLAHKIKEKGLKLRIHVNKNIIILFMGYLLSLTGDNALRIGGNYFILKSFGFTNPNESREFLSTVSMVSLALGIIVVSIGTKRLINTIGECRSIIMAQFLSIGEALINFSINPPLNPNIMYLTITTSIIASIYCDSLFLQLLSMYTRPETRGKVMGLFQIGNSIGRASSGFIVGQLQNYNYRNALILNTMFQCSCLVFVAILNPPLQRPEMEEAQKQIEEAKRRDILI</sequence>
<keyword evidence="6 7" id="KW-0472">Membrane</keyword>
<protein>
    <submittedName>
        <fullName evidence="9">Major facilitator superfamily protein</fullName>
    </submittedName>
</protein>
<feature type="transmembrane region" description="Helical" evidence="7">
    <location>
        <begin position="315"/>
        <end position="341"/>
    </location>
</feature>
<feature type="transmembrane region" description="Helical" evidence="7">
    <location>
        <begin position="422"/>
        <end position="442"/>
    </location>
</feature>
<feature type="transmembrane region" description="Helical" evidence="7">
    <location>
        <begin position="494"/>
        <end position="514"/>
    </location>
</feature>
<dbReference type="GO" id="GO:0005886">
    <property type="term" value="C:plasma membrane"/>
    <property type="evidence" value="ECO:0007669"/>
    <property type="project" value="UniProtKB-SubCell"/>
</dbReference>
<feature type="transmembrane region" description="Helical" evidence="7">
    <location>
        <begin position="252"/>
        <end position="274"/>
    </location>
</feature>
<dbReference type="Proteomes" id="UP000018208">
    <property type="component" value="Unassembled WGS sequence"/>
</dbReference>
<evidence type="ECO:0000313" key="10">
    <source>
        <dbReference type="EMBL" id="KAH0570034.1"/>
    </source>
</evidence>
<feature type="domain" description="Major facilitator superfamily (MFS) profile" evidence="8">
    <location>
        <begin position="186"/>
        <end position="608"/>
    </location>
</feature>
<gene>
    <name evidence="9" type="ORF">SS50377_17880</name>
    <name evidence="10" type="ORF">SS50377_28008</name>
</gene>
<dbReference type="EMBL" id="AUWU02000008">
    <property type="protein sequence ID" value="KAH0570034.1"/>
    <property type="molecule type" value="Genomic_DNA"/>
</dbReference>
<feature type="transmembrane region" description="Helical" evidence="7">
    <location>
        <begin position="520"/>
        <end position="543"/>
    </location>
</feature>
<evidence type="ECO:0000256" key="2">
    <source>
        <dbReference type="ARBA" id="ARBA00022448"/>
    </source>
</evidence>
<reference evidence="10" key="2">
    <citation type="submission" date="2020-12" db="EMBL/GenBank/DDBJ databases">
        <title>New Spironucleus salmonicida genome in near-complete chromosomes.</title>
        <authorList>
            <person name="Xu F."/>
            <person name="Kurt Z."/>
            <person name="Jimenez-Gonzalez A."/>
            <person name="Astvaldsson A."/>
            <person name="Andersson J.O."/>
            <person name="Svard S.G."/>
        </authorList>
    </citation>
    <scope>NUCLEOTIDE SEQUENCE</scope>
    <source>
        <strain evidence="10">ATCC 50377</strain>
    </source>
</reference>
<dbReference type="InterPro" id="IPR020846">
    <property type="entry name" value="MFS_dom"/>
</dbReference>
<dbReference type="Pfam" id="PF07690">
    <property type="entry name" value="MFS_1"/>
    <property type="match status" value="1"/>
</dbReference>
<evidence type="ECO:0000256" key="7">
    <source>
        <dbReference type="SAM" id="Phobius"/>
    </source>
</evidence>
<keyword evidence="5 7" id="KW-1133">Transmembrane helix</keyword>
<feature type="transmembrane region" description="Helical" evidence="7">
    <location>
        <begin position="361"/>
        <end position="385"/>
    </location>
</feature>
<dbReference type="Gene3D" id="1.20.1250.20">
    <property type="entry name" value="MFS general substrate transporter like domains"/>
    <property type="match status" value="1"/>
</dbReference>
<evidence type="ECO:0000256" key="1">
    <source>
        <dbReference type="ARBA" id="ARBA00004651"/>
    </source>
</evidence>
<evidence type="ECO:0000256" key="6">
    <source>
        <dbReference type="ARBA" id="ARBA00023136"/>
    </source>
</evidence>
<dbReference type="GO" id="GO:0022857">
    <property type="term" value="F:transmembrane transporter activity"/>
    <property type="evidence" value="ECO:0007669"/>
    <property type="project" value="InterPro"/>
</dbReference>
<dbReference type="SUPFAM" id="SSF103473">
    <property type="entry name" value="MFS general substrate transporter"/>
    <property type="match status" value="1"/>
</dbReference>
<dbReference type="InterPro" id="IPR011701">
    <property type="entry name" value="MFS"/>
</dbReference>
<dbReference type="PANTHER" id="PTHR43414:SF6">
    <property type="entry name" value="MULTIDRUG RESISTANCE PROTEIN MDTG"/>
    <property type="match status" value="1"/>
</dbReference>
<keyword evidence="2" id="KW-0813">Transport</keyword>
<feature type="transmembrane region" description="Helical" evidence="7">
    <location>
        <begin position="187"/>
        <end position="213"/>
    </location>
</feature>
<keyword evidence="3" id="KW-1003">Cell membrane</keyword>
<evidence type="ECO:0000259" key="8">
    <source>
        <dbReference type="PROSITE" id="PS50850"/>
    </source>
</evidence>
<dbReference type="VEuPathDB" id="GiardiaDB:SS50377_28008"/>
<accession>V6LDH8</accession>
<organism evidence="9">
    <name type="scientific">Spironucleus salmonicida</name>
    <dbReference type="NCBI Taxonomy" id="348837"/>
    <lineage>
        <taxon>Eukaryota</taxon>
        <taxon>Metamonada</taxon>
        <taxon>Diplomonadida</taxon>
        <taxon>Hexamitidae</taxon>
        <taxon>Hexamitinae</taxon>
        <taxon>Spironucleus</taxon>
    </lineage>
</organism>
<evidence type="ECO:0000256" key="4">
    <source>
        <dbReference type="ARBA" id="ARBA00022692"/>
    </source>
</evidence>
<dbReference type="PROSITE" id="PS50850">
    <property type="entry name" value="MFS"/>
    <property type="match status" value="1"/>
</dbReference>
<comment type="subcellular location">
    <subcellularLocation>
        <location evidence="1">Cell membrane</location>
        <topology evidence="1">Multi-pass membrane protein</topology>
    </subcellularLocation>
</comment>
<evidence type="ECO:0000256" key="5">
    <source>
        <dbReference type="ARBA" id="ARBA00022989"/>
    </source>
</evidence>
<dbReference type="EMBL" id="KI546159">
    <property type="protein sequence ID" value="EST42565.1"/>
    <property type="molecule type" value="Genomic_DNA"/>
</dbReference>